<evidence type="ECO:0000313" key="1">
    <source>
        <dbReference type="EMBL" id="TCP61266.1"/>
    </source>
</evidence>
<dbReference type="OrthoDB" id="2893000at2"/>
<sequence length="146" mass="16035">MARMTVDAKAVLCKLEAAKQAVQRDVVEAVNDCADDLIRVSSEIAPHDKGILEKSHAREVAPKGDQVTATIAYSVNEGEFNYAMAMHEREYNLGPGSSAKPGTEGMSGTHYSVGNKYLTRPLEGEAKVYREHITQILRNAIKRECD</sequence>
<dbReference type="RefSeq" id="WP_131920451.1">
    <property type="nucleotide sequence ID" value="NZ_JAOQNU010000030.1"/>
</dbReference>
<accession>A0A4V6NRK7</accession>
<reference evidence="1 2" key="1">
    <citation type="submission" date="2019-03" db="EMBL/GenBank/DDBJ databases">
        <title>Genomic Encyclopedia of Type Strains, Phase IV (KMG-IV): sequencing the most valuable type-strain genomes for metagenomic binning, comparative biology and taxonomic classification.</title>
        <authorList>
            <person name="Goeker M."/>
        </authorList>
    </citation>
    <scope>NUCLEOTIDE SEQUENCE [LARGE SCALE GENOMIC DNA]</scope>
    <source>
        <strain evidence="1 2">DSM 11170</strain>
    </source>
</reference>
<protein>
    <recommendedName>
        <fullName evidence="3">HK97 gp10 family phage protein</fullName>
    </recommendedName>
</protein>
<gene>
    <name evidence="1" type="ORF">EDD73_12919</name>
</gene>
<organism evidence="1 2">
    <name type="scientific">Heliophilum fasciatum</name>
    <dbReference type="NCBI Taxonomy" id="35700"/>
    <lineage>
        <taxon>Bacteria</taxon>
        <taxon>Bacillati</taxon>
        <taxon>Bacillota</taxon>
        <taxon>Clostridia</taxon>
        <taxon>Eubacteriales</taxon>
        <taxon>Heliobacteriaceae</taxon>
        <taxon>Heliophilum</taxon>
    </lineage>
</organism>
<dbReference type="Proteomes" id="UP000294813">
    <property type="component" value="Unassembled WGS sequence"/>
</dbReference>
<dbReference type="AlphaFoldDB" id="A0A4V6NRK7"/>
<evidence type="ECO:0000313" key="2">
    <source>
        <dbReference type="Proteomes" id="UP000294813"/>
    </source>
</evidence>
<evidence type="ECO:0008006" key="3">
    <source>
        <dbReference type="Google" id="ProtNLM"/>
    </source>
</evidence>
<name>A0A4V6NRK7_9FIRM</name>
<proteinExistence type="predicted"/>
<dbReference type="EMBL" id="SLXT01000029">
    <property type="protein sequence ID" value="TCP61266.1"/>
    <property type="molecule type" value="Genomic_DNA"/>
</dbReference>
<comment type="caution">
    <text evidence="1">The sequence shown here is derived from an EMBL/GenBank/DDBJ whole genome shotgun (WGS) entry which is preliminary data.</text>
</comment>
<keyword evidence="2" id="KW-1185">Reference proteome</keyword>